<dbReference type="OrthoDB" id="5380843at2"/>
<dbReference type="PROSITE" id="PS51257">
    <property type="entry name" value="PROKAR_LIPOPROTEIN"/>
    <property type="match status" value="1"/>
</dbReference>
<gene>
    <name evidence="2" type="ORF">FJV41_37240</name>
</gene>
<sequence length="383" mass="38227">MTRALGVPALAALLLLVGCEGVGPEDATAPVGELGVHEGAVGELDLSVEDLVASCQATALTLSGVIQNHGATGIAGSTAAVYAGGTGAGGTRLGTLSVPFLVGGERFPFQLSFTVPEGTQRVVVVADDDGVFNEDNEANNVAAVDFSIPCATNQGPVALCRNVTVAADAACEGVASVDHGSHDPDGFPGPFSVTQLPSGPFALGTTPVQLDVTDGASVNTCSATVTVVDTTAPVLGASRGRVLTPSVGSDYVLVSLADCALPAVDNCGGELPLAQAGTLLRVSSDEPNDALSLLRLLACDDIKLTADGKSALVRAESALLGNGRVYTFTYGVKDATGNETTGTCQVRVPALLGNPAVDSGVTYCQGVGCPSGTTGRGLLCSLL</sequence>
<dbReference type="InterPro" id="IPR013783">
    <property type="entry name" value="Ig-like_fold"/>
</dbReference>
<accession>A0A540WPD3</accession>
<comment type="caution">
    <text evidence="2">The sequence shown here is derived from an EMBL/GenBank/DDBJ whole genome shotgun (WGS) entry which is preliminary data.</text>
</comment>
<dbReference type="AlphaFoldDB" id="A0A540WPD3"/>
<dbReference type="Gene3D" id="2.60.40.10">
    <property type="entry name" value="Immunoglobulins"/>
    <property type="match status" value="1"/>
</dbReference>
<keyword evidence="3" id="KW-1185">Reference proteome</keyword>
<feature type="domain" description="CARDB" evidence="1">
    <location>
        <begin position="56"/>
        <end position="143"/>
    </location>
</feature>
<dbReference type="Proteomes" id="UP000315369">
    <property type="component" value="Unassembled WGS sequence"/>
</dbReference>
<name>A0A540WPD3_9BACT</name>
<evidence type="ECO:0000259" key="1">
    <source>
        <dbReference type="Pfam" id="PF07705"/>
    </source>
</evidence>
<evidence type="ECO:0000313" key="2">
    <source>
        <dbReference type="EMBL" id="TQF10856.1"/>
    </source>
</evidence>
<dbReference type="EMBL" id="VIFM01000224">
    <property type="protein sequence ID" value="TQF10856.1"/>
    <property type="molecule type" value="Genomic_DNA"/>
</dbReference>
<reference evidence="2 3" key="1">
    <citation type="submission" date="2019-06" db="EMBL/GenBank/DDBJ databases">
        <authorList>
            <person name="Livingstone P."/>
            <person name="Whitworth D."/>
        </authorList>
    </citation>
    <scope>NUCLEOTIDE SEQUENCE [LARGE SCALE GENOMIC DNA]</scope>
    <source>
        <strain evidence="2 3">AM401</strain>
    </source>
</reference>
<dbReference type="InterPro" id="IPR011635">
    <property type="entry name" value="CARDB"/>
</dbReference>
<dbReference type="RefSeq" id="WP_141647360.1">
    <property type="nucleotide sequence ID" value="NZ_VIFM01000224.1"/>
</dbReference>
<protein>
    <recommendedName>
        <fullName evidence="1">CARDB domain-containing protein</fullName>
    </recommendedName>
</protein>
<proteinExistence type="predicted"/>
<evidence type="ECO:0000313" key="3">
    <source>
        <dbReference type="Proteomes" id="UP000315369"/>
    </source>
</evidence>
<dbReference type="Pfam" id="PF07705">
    <property type="entry name" value="CARDB"/>
    <property type="match status" value="1"/>
</dbReference>
<organism evidence="2 3">
    <name type="scientific">Myxococcus llanfairpwllgwyngyllgogerychwyrndrobwllllantysiliogogogochensis</name>
    <dbReference type="NCBI Taxonomy" id="2590453"/>
    <lineage>
        <taxon>Bacteria</taxon>
        <taxon>Pseudomonadati</taxon>
        <taxon>Myxococcota</taxon>
        <taxon>Myxococcia</taxon>
        <taxon>Myxococcales</taxon>
        <taxon>Cystobacterineae</taxon>
        <taxon>Myxococcaceae</taxon>
        <taxon>Myxococcus</taxon>
    </lineage>
</organism>